<comment type="subcellular location">
    <subcellularLocation>
        <location evidence="3">Endoplasmic reticulum membrane</location>
        <topology evidence="3">Peripheral membrane protein</topology>
    </subcellularLocation>
    <subcellularLocation>
        <location evidence="2">Microsome membrane</location>
        <topology evidence="2">Peripheral membrane protein</topology>
    </subcellularLocation>
</comment>
<evidence type="ECO:0000313" key="16">
    <source>
        <dbReference type="EMBL" id="KAF2887325.1"/>
    </source>
</evidence>
<evidence type="ECO:0000256" key="14">
    <source>
        <dbReference type="RuleBase" id="RU000461"/>
    </source>
</evidence>
<evidence type="ECO:0000256" key="4">
    <source>
        <dbReference type="ARBA" id="ARBA00010617"/>
    </source>
</evidence>
<feature type="transmembrane region" description="Helical" evidence="15">
    <location>
        <begin position="12"/>
        <end position="31"/>
    </location>
</feature>
<keyword evidence="15" id="KW-0812">Transmembrane</keyword>
<evidence type="ECO:0000256" key="10">
    <source>
        <dbReference type="ARBA" id="ARBA00023004"/>
    </source>
</evidence>
<evidence type="ECO:0008006" key="18">
    <source>
        <dbReference type="Google" id="ProtNLM"/>
    </source>
</evidence>
<evidence type="ECO:0000256" key="9">
    <source>
        <dbReference type="ARBA" id="ARBA00023002"/>
    </source>
</evidence>
<keyword evidence="6 13" id="KW-0479">Metal-binding</keyword>
<dbReference type="InterPro" id="IPR036396">
    <property type="entry name" value="Cyt_P450_sf"/>
</dbReference>
<dbReference type="EMBL" id="VTPC01084074">
    <property type="protein sequence ID" value="KAF2887325.1"/>
    <property type="molecule type" value="Genomic_DNA"/>
</dbReference>
<feature type="binding site" description="axial binding residue" evidence="13">
    <location>
        <position position="457"/>
    </location>
    <ligand>
        <name>heme</name>
        <dbReference type="ChEBI" id="CHEBI:30413"/>
    </ligand>
    <ligandPart>
        <name>Fe</name>
        <dbReference type="ChEBI" id="CHEBI:18248"/>
    </ligandPart>
</feature>
<dbReference type="GO" id="GO:0005789">
    <property type="term" value="C:endoplasmic reticulum membrane"/>
    <property type="evidence" value="ECO:0007669"/>
    <property type="project" value="UniProtKB-SubCell"/>
</dbReference>
<keyword evidence="8" id="KW-0492">Microsome</keyword>
<accession>A0A8K0G0H1</accession>
<dbReference type="InterPro" id="IPR017972">
    <property type="entry name" value="Cyt_P450_CS"/>
</dbReference>
<reference evidence="16" key="1">
    <citation type="submission" date="2019-08" db="EMBL/GenBank/DDBJ databases">
        <title>The genome of the North American firefly Photinus pyralis.</title>
        <authorList>
            <consortium name="Photinus pyralis genome working group"/>
            <person name="Fallon T.R."/>
            <person name="Sander Lower S.E."/>
            <person name="Weng J.-K."/>
        </authorList>
    </citation>
    <scope>NUCLEOTIDE SEQUENCE</scope>
    <source>
        <strain evidence="16">TRF0915ILg1</strain>
        <tissue evidence="16">Whole body</tissue>
    </source>
</reference>
<dbReference type="PANTHER" id="PTHR24292">
    <property type="entry name" value="CYTOCHROME P450"/>
    <property type="match status" value="1"/>
</dbReference>
<dbReference type="OrthoDB" id="2789670at2759"/>
<dbReference type="InterPro" id="IPR002401">
    <property type="entry name" value="Cyt_P450_E_grp-I"/>
</dbReference>
<keyword evidence="10 13" id="KW-0408">Iron</keyword>
<evidence type="ECO:0000256" key="6">
    <source>
        <dbReference type="ARBA" id="ARBA00022723"/>
    </source>
</evidence>
<evidence type="ECO:0000313" key="17">
    <source>
        <dbReference type="Proteomes" id="UP000801492"/>
    </source>
</evidence>
<keyword evidence="5 13" id="KW-0349">Heme</keyword>
<dbReference type="CDD" id="cd11056">
    <property type="entry name" value="CYP6-like"/>
    <property type="match status" value="1"/>
</dbReference>
<comment type="caution">
    <text evidence="16">The sequence shown here is derived from an EMBL/GenBank/DDBJ whole genome shotgun (WGS) entry which is preliminary data.</text>
</comment>
<proteinExistence type="inferred from homology"/>
<evidence type="ECO:0000256" key="15">
    <source>
        <dbReference type="SAM" id="Phobius"/>
    </source>
</evidence>
<evidence type="ECO:0000256" key="1">
    <source>
        <dbReference type="ARBA" id="ARBA00001971"/>
    </source>
</evidence>
<dbReference type="Gene3D" id="1.10.630.10">
    <property type="entry name" value="Cytochrome P450"/>
    <property type="match status" value="1"/>
</dbReference>
<keyword evidence="7" id="KW-0256">Endoplasmic reticulum</keyword>
<dbReference type="PANTHER" id="PTHR24292:SF100">
    <property type="entry name" value="CYTOCHROME P450 6A16, ISOFORM B-RELATED"/>
    <property type="match status" value="1"/>
</dbReference>
<evidence type="ECO:0000256" key="7">
    <source>
        <dbReference type="ARBA" id="ARBA00022824"/>
    </source>
</evidence>
<dbReference type="Pfam" id="PF00067">
    <property type="entry name" value="p450"/>
    <property type="match status" value="1"/>
</dbReference>
<dbReference type="Proteomes" id="UP000801492">
    <property type="component" value="Unassembled WGS sequence"/>
</dbReference>
<evidence type="ECO:0000256" key="8">
    <source>
        <dbReference type="ARBA" id="ARBA00022848"/>
    </source>
</evidence>
<keyword evidence="17" id="KW-1185">Reference proteome</keyword>
<keyword evidence="9 14" id="KW-0560">Oxidoreductase</keyword>
<name>A0A8K0G0H1_IGNLU</name>
<dbReference type="PRINTS" id="PR00385">
    <property type="entry name" value="P450"/>
</dbReference>
<dbReference type="GO" id="GO:0016705">
    <property type="term" value="F:oxidoreductase activity, acting on paired donors, with incorporation or reduction of molecular oxygen"/>
    <property type="evidence" value="ECO:0007669"/>
    <property type="project" value="InterPro"/>
</dbReference>
<protein>
    <recommendedName>
        <fullName evidence="18">Cytochrome P450</fullName>
    </recommendedName>
</protein>
<evidence type="ECO:0000256" key="11">
    <source>
        <dbReference type="ARBA" id="ARBA00023033"/>
    </source>
</evidence>
<evidence type="ECO:0000256" key="13">
    <source>
        <dbReference type="PIRSR" id="PIRSR602401-1"/>
    </source>
</evidence>
<dbReference type="GO" id="GO:0004497">
    <property type="term" value="F:monooxygenase activity"/>
    <property type="evidence" value="ECO:0007669"/>
    <property type="project" value="UniProtKB-KW"/>
</dbReference>
<dbReference type="InterPro" id="IPR001128">
    <property type="entry name" value="Cyt_P450"/>
</dbReference>
<comment type="similarity">
    <text evidence="4 14">Belongs to the cytochrome P450 family.</text>
</comment>
<evidence type="ECO:0000256" key="12">
    <source>
        <dbReference type="ARBA" id="ARBA00023136"/>
    </source>
</evidence>
<gene>
    <name evidence="16" type="ORF">ILUMI_18848</name>
</gene>
<keyword evidence="15" id="KW-1133">Transmembrane helix</keyword>
<dbReference type="SUPFAM" id="SSF48264">
    <property type="entry name" value="Cytochrome P450"/>
    <property type="match status" value="1"/>
</dbReference>
<dbReference type="GO" id="GO:0020037">
    <property type="term" value="F:heme binding"/>
    <property type="evidence" value="ECO:0007669"/>
    <property type="project" value="InterPro"/>
</dbReference>
<sequence>MAIISDCVCSDVLVFLITFIICIYAYFKWVYQHWKRKGLPSLDPDFPIGMFKNLIWDPKPFSELNKIQYNEAKAKGCKHIGLFSINTPVYMPIDPQYVKYIMSKDFDHFMDRGFYYNEKDDPISAHLFSIEGVKWRNLRMKLTPTFTSGKMKMMFQTLLECGKQLSDYMENNSMKEEPVNIKDILGCFTTDVIASCAFGIECNSFKDTDSEFREHLKRNFVIKPSQLMAIVLGLTAPNLSRRLGLKTTPKEVADFFRKIIAETVKYREENNFVRKDFLQLLIELKNNVLEGDGEYQHDGKSLTMNELAAQAFLFLIAGFETSSTTMTFCLYELARNQDIQDLVREEVISVLERHDGKLTYEGIMEMKYMGQVIEETLRKYPPLPILNRICVADYKIPNTDIVIEKGTPVVIPVYGLHMDEDYFPDPERFDPERFSEENKRNIPQFSYLPFGEGPRVCIGLRFGLMQVKVGLTILLKNYMFTLNDKTKTPIKMSPASFILTVLGDIWLDAKRIK</sequence>
<evidence type="ECO:0000256" key="5">
    <source>
        <dbReference type="ARBA" id="ARBA00022617"/>
    </source>
</evidence>
<dbReference type="AlphaFoldDB" id="A0A8K0G0H1"/>
<dbReference type="InterPro" id="IPR050476">
    <property type="entry name" value="Insect_CytP450_Detox"/>
</dbReference>
<comment type="cofactor">
    <cofactor evidence="1 13">
        <name>heme</name>
        <dbReference type="ChEBI" id="CHEBI:30413"/>
    </cofactor>
</comment>
<dbReference type="FunFam" id="1.10.630.10:FF:000042">
    <property type="entry name" value="Cytochrome P450"/>
    <property type="match status" value="1"/>
</dbReference>
<evidence type="ECO:0000256" key="3">
    <source>
        <dbReference type="ARBA" id="ARBA00004406"/>
    </source>
</evidence>
<dbReference type="PRINTS" id="PR00463">
    <property type="entry name" value="EP450I"/>
</dbReference>
<evidence type="ECO:0000256" key="2">
    <source>
        <dbReference type="ARBA" id="ARBA00004174"/>
    </source>
</evidence>
<dbReference type="GO" id="GO:0005506">
    <property type="term" value="F:iron ion binding"/>
    <property type="evidence" value="ECO:0007669"/>
    <property type="project" value="InterPro"/>
</dbReference>
<organism evidence="16 17">
    <name type="scientific">Ignelater luminosus</name>
    <name type="common">Cucubano</name>
    <name type="synonym">Pyrophorus luminosus</name>
    <dbReference type="NCBI Taxonomy" id="2038154"/>
    <lineage>
        <taxon>Eukaryota</taxon>
        <taxon>Metazoa</taxon>
        <taxon>Ecdysozoa</taxon>
        <taxon>Arthropoda</taxon>
        <taxon>Hexapoda</taxon>
        <taxon>Insecta</taxon>
        <taxon>Pterygota</taxon>
        <taxon>Neoptera</taxon>
        <taxon>Endopterygota</taxon>
        <taxon>Coleoptera</taxon>
        <taxon>Polyphaga</taxon>
        <taxon>Elateriformia</taxon>
        <taxon>Elateroidea</taxon>
        <taxon>Elateridae</taxon>
        <taxon>Agrypninae</taxon>
        <taxon>Pyrophorini</taxon>
        <taxon>Ignelater</taxon>
    </lineage>
</organism>
<keyword evidence="12 15" id="KW-0472">Membrane</keyword>
<dbReference type="PROSITE" id="PS00086">
    <property type="entry name" value="CYTOCHROME_P450"/>
    <property type="match status" value="1"/>
</dbReference>
<keyword evidence="11 14" id="KW-0503">Monooxygenase</keyword>